<gene>
    <name evidence="1" type="ORF">FGIG_08338</name>
</gene>
<dbReference type="PANTHER" id="PTHR13743:SF162">
    <property type="entry name" value="NEUROBEACHIN"/>
    <property type="match status" value="1"/>
</dbReference>
<evidence type="ECO:0000313" key="1">
    <source>
        <dbReference type="EMBL" id="TPP60672.1"/>
    </source>
</evidence>
<dbReference type="GO" id="GO:0016020">
    <property type="term" value="C:membrane"/>
    <property type="evidence" value="ECO:0007669"/>
    <property type="project" value="TreeGrafter"/>
</dbReference>
<dbReference type="SUPFAM" id="SSF49899">
    <property type="entry name" value="Concanavalin A-like lectins/glucanases"/>
    <property type="match status" value="1"/>
</dbReference>
<dbReference type="STRING" id="46835.A0A504YG40"/>
<evidence type="ECO:0000313" key="2">
    <source>
        <dbReference type="Proteomes" id="UP000316759"/>
    </source>
</evidence>
<sequence length="165" mass="18618">MLSVVYIYNRWGRGEICVYVNGDLRSRIETSWYIMSDQPFTRCSIGGHYASSKGNTLIGRLTNVMGFLTSLTADQVYSIYSLGVDYQGQFRFEADCTRELPEIQRRQVYGGSLLYNQLLFAYTPAACDPPLLLNRAPRGLDLFVHSAHAIMNEVCSCPVPPLFNL</sequence>
<reference evidence="1 2" key="1">
    <citation type="submission" date="2019-04" db="EMBL/GenBank/DDBJ databases">
        <title>Annotation for the trematode Fasciola gigantica.</title>
        <authorList>
            <person name="Choi Y.-J."/>
        </authorList>
    </citation>
    <scope>NUCLEOTIDE SEQUENCE [LARGE SCALE GENOMIC DNA]</scope>
    <source>
        <strain evidence="1">Uganda_cow_1</strain>
    </source>
</reference>
<dbReference type="EMBL" id="SUNJ01009120">
    <property type="protein sequence ID" value="TPP60672.1"/>
    <property type="molecule type" value="Genomic_DNA"/>
</dbReference>
<proteinExistence type="predicted"/>
<dbReference type="GO" id="GO:0005829">
    <property type="term" value="C:cytosol"/>
    <property type="evidence" value="ECO:0007669"/>
    <property type="project" value="TreeGrafter"/>
</dbReference>
<keyword evidence="2" id="KW-1185">Reference proteome</keyword>
<dbReference type="InterPro" id="IPR013320">
    <property type="entry name" value="ConA-like_dom_sf"/>
</dbReference>
<dbReference type="GO" id="GO:0008104">
    <property type="term" value="P:intracellular protein localization"/>
    <property type="evidence" value="ECO:0007669"/>
    <property type="project" value="TreeGrafter"/>
</dbReference>
<organism evidence="1 2">
    <name type="scientific">Fasciola gigantica</name>
    <name type="common">Giant liver fluke</name>
    <dbReference type="NCBI Taxonomy" id="46835"/>
    <lineage>
        <taxon>Eukaryota</taxon>
        <taxon>Metazoa</taxon>
        <taxon>Spiralia</taxon>
        <taxon>Lophotrochozoa</taxon>
        <taxon>Platyhelminthes</taxon>
        <taxon>Trematoda</taxon>
        <taxon>Digenea</taxon>
        <taxon>Plagiorchiida</taxon>
        <taxon>Echinostomata</taxon>
        <taxon>Echinostomatoidea</taxon>
        <taxon>Fasciolidae</taxon>
        <taxon>Fasciola</taxon>
    </lineage>
</organism>
<protein>
    <submittedName>
        <fullName evidence="1">Neurobeachin</fullName>
    </submittedName>
</protein>
<dbReference type="Proteomes" id="UP000316759">
    <property type="component" value="Unassembled WGS sequence"/>
</dbReference>
<dbReference type="InterPro" id="IPR050865">
    <property type="entry name" value="BEACH_Domain"/>
</dbReference>
<accession>A0A504YG40</accession>
<name>A0A504YG40_FASGI</name>
<dbReference type="GO" id="GO:0019901">
    <property type="term" value="F:protein kinase binding"/>
    <property type="evidence" value="ECO:0007669"/>
    <property type="project" value="TreeGrafter"/>
</dbReference>
<dbReference type="AlphaFoldDB" id="A0A504YG40"/>
<comment type="caution">
    <text evidence="1">The sequence shown here is derived from an EMBL/GenBank/DDBJ whole genome shotgun (WGS) entry which is preliminary data.</text>
</comment>
<dbReference type="PANTHER" id="PTHR13743">
    <property type="entry name" value="BEIGE/BEACH-RELATED"/>
    <property type="match status" value="1"/>
</dbReference>
<dbReference type="OrthoDB" id="26681at2759"/>